<dbReference type="EMBL" id="CP045997">
    <property type="protein sequence ID" value="QHV95609.1"/>
    <property type="molecule type" value="Genomic_DNA"/>
</dbReference>
<keyword evidence="2" id="KW-1185">Reference proteome</keyword>
<evidence type="ECO:0000313" key="2">
    <source>
        <dbReference type="Proteomes" id="UP000464577"/>
    </source>
</evidence>
<reference evidence="1 2" key="1">
    <citation type="submission" date="2019-11" db="EMBL/GenBank/DDBJ databases">
        <title>Spirosoma endbachense sp. nov., isolated from a natural salt meadow.</title>
        <authorList>
            <person name="Rojas J."/>
            <person name="Ambika Manirajan B."/>
            <person name="Ratering S."/>
            <person name="Suarez C."/>
            <person name="Geissler-Plaum R."/>
            <person name="Schnell S."/>
        </authorList>
    </citation>
    <scope>NUCLEOTIDE SEQUENCE [LARGE SCALE GENOMIC DNA]</scope>
    <source>
        <strain evidence="1 2">I-24</strain>
    </source>
</reference>
<gene>
    <name evidence="1" type="ORF">GJR95_11600</name>
</gene>
<organism evidence="1 2">
    <name type="scientific">Spirosoma endbachense</name>
    <dbReference type="NCBI Taxonomy" id="2666025"/>
    <lineage>
        <taxon>Bacteria</taxon>
        <taxon>Pseudomonadati</taxon>
        <taxon>Bacteroidota</taxon>
        <taxon>Cytophagia</taxon>
        <taxon>Cytophagales</taxon>
        <taxon>Cytophagaceae</taxon>
        <taxon>Spirosoma</taxon>
    </lineage>
</organism>
<dbReference type="KEGG" id="senf:GJR95_11600"/>
<protein>
    <recommendedName>
        <fullName evidence="3">Lipocalin-like domain-containing protein</fullName>
    </recommendedName>
</protein>
<evidence type="ECO:0008006" key="3">
    <source>
        <dbReference type="Google" id="ProtNLM"/>
    </source>
</evidence>
<proteinExistence type="predicted"/>
<dbReference type="PROSITE" id="PS51257">
    <property type="entry name" value="PROKAR_LIPOPROTEIN"/>
    <property type="match status" value="1"/>
</dbReference>
<dbReference type="Proteomes" id="UP000464577">
    <property type="component" value="Chromosome"/>
</dbReference>
<accession>A0A6P1VVD4</accession>
<evidence type="ECO:0000313" key="1">
    <source>
        <dbReference type="EMBL" id="QHV95609.1"/>
    </source>
</evidence>
<name>A0A6P1VVD4_9BACT</name>
<dbReference type="AlphaFoldDB" id="A0A6P1VVD4"/>
<dbReference type="RefSeq" id="WP_162386018.1">
    <property type="nucleotide sequence ID" value="NZ_CP045997.1"/>
</dbReference>
<sequence length="163" mass="17916">MKRLILFVSLTLLLSCKKGGGDELTPAFDPALVAGTWKLQALTIDPSETGVWGKDVTDLLAAYRTQIGDECINNFRMNMTSAGTISRTTSDNCNSRTLTLFGFAEGGVWKAAGSTLRIVSPYESGDYINVTVDQSTMIWHRHIDVIDSEDNKVHTATLTWARQ</sequence>